<evidence type="ECO:0000313" key="1">
    <source>
        <dbReference type="EMBL" id="MCL9683653.1"/>
    </source>
</evidence>
<accession>A0A9X2CZG5</accession>
<dbReference type="EMBL" id="JAJKBJ010000005">
    <property type="protein sequence ID" value="MCL9683653.1"/>
    <property type="molecule type" value="Genomic_DNA"/>
</dbReference>
<evidence type="ECO:0000313" key="2">
    <source>
        <dbReference type="Proteomes" id="UP001139721"/>
    </source>
</evidence>
<gene>
    <name evidence="1" type="ORF">LOX96_06080</name>
</gene>
<proteinExistence type="predicted"/>
<dbReference type="SUPFAM" id="SSF103515">
    <property type="entry name" value="Autotransporter"/>
    <property type="match status" value="1"/>
</dbReference>
<sequence length="330" mass="37324">MKKQSIVLSILLIWNWTFTYAGSSSLLRNDSPQKNKKSSSEKNKGFVKQIVPKFLYTYLDFNFDSTQGDNFNRFQGFSNLYAAGADHIKLAHNFFAGLYLFRIDTYVQSQVVLAPADLILSKQDIKNNTLFGHLLKAFNQHFYIDLAGAYGQNNISSQTLLTPTPHLGLSHSVNHNWFSSINGIYKYNWKKMTTKLSVGGLYNQVVSDKKYITYPDQDIPVQTVKPLTNKVVYILESLELGYKFTPAMTPFINGGLIQVASFKNSRETINIANILGAVPQLQMNKNAFRIGAGISFKLKQLTLRLEQKYYNAAGTFTSNDTLVSFSYQFS</sequence>
<comment type="caution">
    <text evidence="1">The sequence shown here is derived from an EMBL/GenBank/DDBJ whole genome shotgun (WGS) entry which is preliminary data.</text>
</comment>
<reference evidence="1" key="1">
    <citation type="submission" date="2021-11" db="EMBL/GenBank/DDBJ databases">
        <title>Legionella maioricencis sp. nov., a new species isolated from hot water samples in Mallorca.</title>
        <authorList>
            <person name="Crespi S."/>
            <person name="Drasar V."/>
            <person name="Salva-Serra F."/>
            <person name="Jaen-Luchoro D."/>
            <person name="Pineiro-Iglesias B."/>
            <person name="Aliaga F."/>
            <person name="Fernandez-Juarez V."/>
            <person name="Coll G."/>
            <person name="Moore E.R.B."/>
            <person name="Bennasar-Figueras A."/>
        </authorList>
    </citation>
    <scope>NUCLEOTIDE SEQUENCE</scope>
    <source>
        <strain evidence="1">HCPI-6</strain>
    </source>
</reference>
<dbReference type="RefSeq" id="WP_250421851.1">
    <property type="nucleotide sequence ID" value="NZ_JAJKBJ010000005.1"/>
</dbReference>
<dbReference type="InterPro" id="IPR036709">
    <property type="entry name" value="Autotransporte_beta_dom_sf"/>
</dbReference>
<keyword evidence="2" id="KW-1185">Reference proteome</keyword>
<dbReference type="AlphaFoldDB" id="A0A9X2CZG5"/>
<protein>
    <submittedName>
        <fullName evidence="1">Autotransporter outer membrane beta-barrel domain-containing protein</fullName>
    </submittedName>
</protein>
<organism evidence="1 2">
    <name type="scientific">Legionella maioricensis</name>
    <dbReference type="NCBI Taxonomy" id="2896528"/>
    <lineage>
        <taxon>Bacteria</taxon>
        <taxon>Pseudomonadati</taxon>
        <taxon>Pseudomonadota</taxon>
        <taxon>Gammaproteobacteria</taxon>
        <taxon>Legionellales</taxon>
        <taxon>Legionellaceae</taxon>
        <taxon>Legionella</taxon>
    </lineage>
</organism>
<dbReference type="Proteomes" id="UP001139721">
    <property type="component" value="Unassembled WGS sequence"/>
</dbReference>
<dbReference type="Gene3D" id="2.40.128.130">
    <property type="entry name" value="Autotransporter beta-domain"/>
    <property type="match status" value="1"/>
</dbReference>
<name>A0A9X2CZG5_9GAMM</name>